<dbReference type="Proteomes" id="UP001379945">
    <property type="component" value="Unassembled WGS sequence"/>
</dbReference>
<evidence type="ECO:0000259" key="10">
    <source>
        <dbReference type="Pfam" id="PF17652"/>
    </source>
</evidence>
<dbReference type="Pfam" id="PF17652">
    <property type="entry name" value="Glyco_hydro81C"/>
    <property type="match status" value="1"/>
</dbReference>
<evidence type="ECO:0000313" key="11">
    <source>
        <dbReference type="EMBL" id="MEK8046268.1"/>
    </source>
</evidence>
<keyword evidence="5" id="KW-0119">Carbohydrate metabolism</keyword>
<dbReference type="PROSITE" id="PS51257">
    <property type="entry name" value="PROKAR_LIPOPROTEIN"/>
    <property type="match status" value="1"/>
</dbReference>
<evidence type="ECO:0000313" key="12">
    <source>
        <dbReference type="Proteomes" id="UP001379945"/>
    </source>
</evidence>
<comment type="caution">
    <text evidence="11">The sequence shown here is derived from an EMBL/GenBank/DDBJ whole genome shotgun (WGS) entry which is preliminary data.</text>
</comment>
<evidence type="ECO:0000256" key="3">
    <source>
        <dbReference type="ARBA" id="ARBA00012780"/>
    </source>
</evidence>
<dbReference type="PROSITE" id="PS52008">
    <property type="entry name" value="GH81"/>
    <property type="match status" value="1"/>
</dbReference>
<proteinExistence type="inferred from homology"/>
<keyword evidence="7" id="KW-0961">Cell wall biogenesis/degradation</keyword>
<dbReference type="EC" id="3.2.1.39" evidence="3"/>
<feature type="chain" id="PRO_5046041892" description="glucan endo-1,3-beta-D-glucosidase" evidence="9">
    <location>
        <begin position="30"/>
        <end position="763"/>
    </location>
</feature>
<feature type="signal peptide" evidence="9">
    <location>
        <begin position="1"/>
        <end position="29"/>
    </location>
</feature>
<evidence type="ECO:0000256" key="8">
    <source>
        <dbReference type="ARBA" id="ARBA00023326"/>
    </source>
</evidence>
<evidence type="ECO:0000256" key="1">
    <source>
        <dbReference type="ARBA" id="ARBA00000382"/>
    </source>
</evidence>
<keyword evidence="4 11" id="KW-0378">Hydrolase</keyword>
<evidence type="ECO:0000256" key="5">
    <source>
        <dbReference type="ARBA" id="ARBA00023277"/>
    </source>
</evidence>
<name>A0ABU9C367_9BURK</name>
<dbReference type="InterPro" id="IPR040720">
    <property type="entry name" value="GH81_C"/>
</dbReference>
<dbReference type="RefSeq" id="WP_341398556.1">
    <property type="nucleotide sequence ID" value="NZ_JBBUTI010000005.1"/>
</dbReference>
<dbReference type="GO" id="GO:0016787">
    <property type="term" value="F:hydrolase activity"/>
    <property type="evidence" value="ECO:0007669"/>
    <property type="project" value="UniProtKB-KW"/>
</dbReference>
<dbReference type="InterPro" id="IPR005200">
    <property type="entry name" value="Endo-beta-glucanase"/>
</dbReference>
<comment type="similarity">
    <text evidence="2">Belongs to the glycosyl hydrolase 81 family.</text>
</comment>
<accession>A0ABU9C367</accession>
<evidence type="ECO:0000256" key="4">
    <source>
        <dbReference type="ARBA" id="ARBA00022801"/>
    </source>
</evidence>
<dbReference type="PANTHER" id="PTHR31983:SF0">
    <property type="entry name" value="GLUCAN ENDO-1,3-BETA-D-GLUCOSIDASE 2"/>
    <property type="match status" value="1"/>
</dbReference>
<keyword evidence="6" id="KW-0326">Glycosidase</keyword>
<evidence type="ECO:0000256" key="6">
    <source>
        <dbReference type="ARBA" id="ARBA00023295"/>
    </source>
</evidence>
<keyword evidence="8" id="KW-0624">Polysaccharide degradation</keyword>
<comment type="catalytic activity">
    <reaction evidence="1">
        <text>Hydrolysis of (1-&gt;3)-beta-D-glucosidic linkages in (1-&gt;3)-beta-D-glucans.</text>
        <dbReference type="EC" id="3.2.1.39"/>
    </reaction>
</comment>
<feature type="domain" description="Glycosyl hydrolase family 81 C-terminal" evidence="10">
    <location>
        <begin position="357"/>
        <end position="680"/>
    </location>
</feature>
<organism evidence="11 12">
    <name type="scientific">Ideonella margarita</name>
    <dbReference type="NCBI Taxonomy" id="2984191"/>
    <lineage>
        <taxon>Bacteria</taxon>
        <taxon>Pseudomonadati</taxon>
        <taxon>Pseudomonadota</taxon>
        <taxon>Betaproteobacteria</taxon>
        <taxon>Burkholderiales</taxon>
        <taxon>Sphaerotilaceae</taxon>
        <taxon>Ideonella</taxon>
    </lineage>
</organism>
<dbReference type="EMBL" id="JBBUTI010000005">
    <property type="protein sequence ID" value="MEK8046268.1"/>
    <property type="molecule type" value="Genomic_DNA"/>
</dbReference>
<protein>
    <recommendedName>
        <fullName evidence="3">glucan endo-1,3-beta-D-glucosidase</fullName>
        <ecNumber evidence="3">3.2.1.39</ecNumber>
    </recommendedName>
</protein>
<gene>
    <name evidence="11" type="ORF">AACH00_07940</name>
</gene>
<evidence type="ECO:0000256" key="2">
    <source>
        <dbReference type="ARBA" id="ARBA00010730"/>
    </source>
</evidence>
<dbReference type="Gene3D" id="2.70.98.30">
    <property type="entry name" value="Golgi alpha-mannosidase II, domain 4"/>
    <property type="match status" value="1"/>
</dbReference>
<dbReference type="PANTHER" id="PTHR31983">
    <property type="entry name" value="ENDO-1,3(4)-BETA-GLUCANASE 1"/>
    <property type="match status" value="1"/>
</dbReference>
<evidence type="ECO:0000256" key="7">
    <source>
        <dbReference type="ARBA" id="ARBA00023316"/>
    </source>
</evidence>
<keyword evidence="12" id="KW-1185">Reference proteome</keyword>
<sequence>MSTAREAAGTVVMAVACWAACLPAVQAQANTERHGAGAVALAPRGTDAAVPAAPMRTAEMLKRAAPTNQWFSTLIFNRDPEPIYAQPLSVRPVQAGLEVALPQKLIVPTERRDVEVQYPHAQPVLVQPTAFKPWPARLAKQGDWSIDIAMGDGPDTLTATVAHGSPYVSFNVPRGDLALALPGGATRLPWATDARVLVLQSAGRTFMFFGPTGVEWQTTAPDRWLAKLPAGKGYLTAAAAPDAEPASLALLARHAWSVIDDTRVSWRSNVTAGDVTAHYEVKTRLLEGTDNGPLLALYPHHWHGNPSLTGKLGPAYATIRGPLKLLAASSFSVSRPWTGFVPMWPKVQGARADELADLLKTDQRNARRMMLEIGNGPYWQGKGLQRIAKLMDVAEQQGDTEGAAKLMKLMQDRIESWWSGESRKTYFHHDKQALGTVVAYPEEYFSVVQMNDHHFHYGYWIRTAAEIALRDPAWAADDKWGAMTKLLIADIATAERGRADFPFLRNFDVYEGHSWASGLGMGPHGNNQESSSEAINAWAGLVLWGEVSGNTALRDLGMYLFTTEVDAISHYWFDIHKLTLPPEYKHPEVSMVFGSRLAHNTWWTDEPRQIKGINLLPITTASTYLAVDPAYIPRSLASLPGDMAVFAQRGKRADPPDIWQDIFAKYLALSNPDKALTEWTRWGSFELGDTRSHALHWMLSLQAMGQPDLTVRADTPLFAVFRKPDGRATYLAYNASARPIQVRFSDGQTLAVPPRSLARSPQP</sequence>
<evidence type="ECO:0000256" key="9">
    <source>
        <dbReference type="SAM" id="SignalP"/>
    </source>
</evidence>
<reference evidence="11 12" key="1">
    <citation type="submission" date="2024-04" db="EMBL/GenBank/DDBJ databases">
        <title>Novel species of the genus Ideonella isolated from streams.</title>
        <authorList>
            <person name="Lu H."/>
        </authorList>
    </citation>
    <scope>NUCLEOTIDE SEQUENCE [LARGE SCALE GENOMIC DNA]</scope>
    <source>
        <strain evidence="11 12">LYT19W</strain>
    </source>
</reference>
<keyword evidence="9" id="KW-0732">Signal</keyword>